<evidence type="ECO:0000313" key="3">
    <source>
        <dbReference type="Proteomes" id="UP001620514"/>
    </source>
</evidence>
<gene>
    <name evidence="2" type="ORF">ABH943_004648</name>
</gene>
<accession>A0ABW8MQ99</accession>
<keyword evidence="1" id="KW-0472">Membrane</keyword>
<organism evidence="2 3">
    <name type="scientific">Caballeronia udeis</name>
    <dbReference type="NCBI Taxonomy" id="1232866"/>
    <lineage>
        <taxon>Bacteria</taxon>
        <taxon>Pseudomonadati</taxon>
        <taxon>Pseudomonadota</taxon>
        <taxon>Betaproteobacteria</taxon>
        <taxon>Burkholderiales</taxon>
        <taxon>Burkholderiaceae</taxon>
        <taxon>Caballeronia</taxon>
    </lineage>
</organism>
<evidence type="ECO:0000313" key="2">
    <source>
        <dbReference type="EMBL" id="MFK4444626.1"/>
    </source>
</evidence>
<evidence type="ECO:0000256" key="1">
    <source>
        <dbReference type="SAM" id="Phobius"/>
    </source>
</evidence>
<dbReference type="RefSeq" id="WP_404609717.1">
    <property type="nucleotide sequence ID" value="NZ_JBIYDN010000015.1"/>
</dbReference>
<keyword evidence="3" id="KW-1185">Reference proteome</keyword>
<protein>
    <submittedName>
        <fullName evidence="2">Uncharacterized protein</fullName>
    </submittedName>
</protein>
<proteinExistence type="predicted"/>
<comment type="caution">
    <text evidence="2">The sequence shown here is derived from an EMBL/GenBank/DDBJ whole genome shotgun (WGS) entry which is preliminary data.</text>
</comment>
<dbReference type="EMBL" id="JBIYDN010000015">
    <property type="protein sequence ID" value="MFK4444626.1"/>
    <property type="molecule type" value="Genomic_DNA"/>
</dbReference>
<keyword evidence="1" id="KW-0812">Transmembrane</keyword>
<sequence>MTLDGGWALIISGILVLVLGGVGMLVWRHVDNAQADADKALEELNAFKLESLRFQTHVAETYARLAGVERMETNIFATMSRFEVKLDKLLEHGSQHG</sequence>
<dbReference type="Proteomes" id="UP001620514">
    <property type="component" value="Unassembled WGS sequence"/>
</dbReference>
<reference evidence="2 3" key="1">
    <citation type="submission" date="2024-11" db="EMBL/GenBank/DDBJ databases">
        <title>Using genomics to understand microbial adaptation to soil warming.</title>
        <authorList>
            <person name="Deangelis K.M. PhD."/>
        </authorList>
    </citation>
    <scope>NUCLEOTIDE SEQUENCE [LARGE SCALE GENOMIC DNA]</scope>
    <source>
        <strain evidence="2 3">GAS97</strain>
    </source>
</reference>
<feature type="transmembrane region" description="Helical" evidence="1">
    <location>
        <begin position="6"/>
        <end position="27"/>
    </location>
</feature>
<keyword evidence="1" id="KW-1133">Transmembrane helix</keyword>
<name>A0ABW8MQ99_9BURK</name>